<reference evidence="2" key="1">
    <citation type="submission" date="2023-08" db="EMBL/GenBank/DDBJ databases">
        <title>A de novo genome assembly of Solanum verrucosum Schlechtendal, a Mexican diploid species geographically isolated from the other diploid A-genome species in potato relatives.</title>
        <authorList>
            <person name="Hosaka K."/>
        </authorList>
    </citation>
    <scope>NUCLEOTIDE SEQUENCE</scope>
    <source>
        <tissue evidence="2">Young leaves</tissue>
    </source>
</reference>
<sequence length="164" mass="17752">MGPAQCDPTVSLPRSGKTLSSPPAKWTTTTCRYCCSPPDQRALMKRNADENLKPTPHPPPPIPDQCNKRSCAAAAGRSSSAEGGEADVLLRGYYGWNSRRAIQVLDQVFPKDASVQPTLVIVYFGGNDSMGPHSLVIVYFGDFLARSICVHLVLILSFNLGIMC</sequence>
<dbReference type="SUPFAM" id="SSF52266">
    <property type="entry name" value="SGNH hydrolase"/>
    <property type="match status" value="1"/>
</dbReference>
<dbReference type="InterPro" id="IPR036514">
    <property type="entry name" value="SGNH_hydro_sf"/>
</dbReference>
<dbReference type="PANTHER" id="PTHR14209:SF9">
    <property type="entry name" value="GDSL ESTERASE_LIPASE CPRD49"/>
    <property type="match status" value="1"/>
</dbReference>
<evidence type="ECO:0000256" key="1">
    <source>
        <dbReference type="SAM" id="MobiDB-lite"/>
    </source>
</evidence>
<dbReference type="Proteomes" id="UP001234989">
    <property type="component" value="Chromosome 3"/>
</dbReference>
<protein>
    <submittedName>
        <fullName evidence="2">Uncharacterized protein</fullName>
    </submittedName>
</protein>
<dbReference type="PANTHER" id="PTHR14209">
    <property type="entry name" value="ISOAMYL ACETATE-HYDROLYZING ESTERASE 1"/>
    <property type="match status" value="1"/>
</dbReference>
<dbReference type="Gene3D" id="3.40.50.1110">
    <property type="entry name" value="SGNH hydrolase"/>
    <property type="match status" value="1"/>
</dbReference>
<evidence type="ECO:0000313" key="3">
    <source>
        <dbReference type="Proteomes" id="UP001234989"/>
    </source>
</evidence>
<dbReference type="AlphaFoldDB" id="A0AAF0QCL4"/>
<keyword evidence="3" id="KW-1185">Reference proteome</keyword>
<name>A0AAF0QCL4_SOLVR</name>
<feature type="region of interest" description="Disordered" evidence="1">
    <location>
        <begin position="49"/>
        <end position="68"/>
    </location>
</feature>
<dbReference type="InterPro" id="IPR045136">
    <property type="entry name" value="Iah1-like"/>
</dbReference>
<accession>A0AAF0QCL4</accession>
<dbReference type="EMBL" id="CP133614">
    <property type="protein sequence ID" value="WMV18840.1"/>
    <property type="molecule type" value="Genomic_DNA"/>
</dbReference>
<gene>
    <name evidence="2" type="ORF">MTR67_012225</name>
</gene>
<evidence type="ECO:0000313" key="2">
    <source>
        <dbReference type="EMBL" id="WMV18840.1"/>
    </source>
</evidence>
<feature type="region of interest" description="Disordered" evidence="1">
    <location>
        <begin position="1"/>
        <end position="25"/>
    </location>
</feature>
<proteinExistence type="predicted"/>
<organism evidence="2 3">
    <name type="scientific">Solanum verrucosum</name>
    <dbReference type="NCBI Taxonomy" id="315347"/>
    <lineage>
        <taxon>Eukaryota</taxon>
        <taxon>Viridiplantae</taxon>
        <taxon>Streptophyta</taxon>
        <taxon>Embryophyta</taxon>
        <taxon>Tracheophyta</taxon>
        <taxon>Spermatophyta</taxon>
        <taxon>Magnoliopsida</taxon>
        <taxon>eudicotyledons</taxon>
        <taxon>Gunneridae</taxon>
        <taxon>Pentapetalae</taxon>
        <taxon>asterids</taxon>
        <taxon>lamiids</taxon>
        <taxon>Solanales</taxon>
        <taxon>Solanaceae</taxon>
        <taxon>Solanoideae</taxon>
        <taxon>Solaneae</taxon>
        <taxon>Solanum</taxon>
    </lineage>
</organism>